<accession>A0A840Q3M4</accession>
<protein>
    <recommendedName>
        <fullName evidence="3">SCP1.201-like deaminase</fullName>
    </recommendedName>
</protein>
<proteinExistence type="predicted"/>
<dbReference type="EMBL" id="JACHIW010000001">
    <property type="protein sequence ID" value="MBB5155096.1"/>
    <property type="molecule type" value="Genomic_DNA"/>
</dbReference>
<dbReference type="InterPro" id="IPR032724">
    <property type="entry name" value="SCP1.201-like"/>
</dbReference>
<dbReference type="Proteomes" id="UP000584374">
    <property type="component" value="Unassembled WGS sequence"/>
</dbReference>
<sequence>MSALGDLDQTLAQVVDRITAALGLLVTAQDACYEAGEILGFALEGTADPEALEVLAGLAPTGDELIHAYQAGHRVIELITTYRRCLEVQQAIDTIPPSAAHPSTAGRVPTDAARDPKWADQIRKRLPSRGDGGQTIGFGFDRDGTELHITSGHDVSLSEPARLTLHNSRNFWTDSRGAPTVTLHVEVKYVEMMRQAGQTYGVVVVNNEVCMGCRSAVPELLPEGSTLVVWQPGSSQPLTFIGRARP</sequence>
<dbReference type="AlphaFoldDB" id="A0A840Q3M4"/>
<dbReference type="Pfam" id="PF14428">
    <property type="entry name" value="DddA-like"/>
    <property type="match status" value="1"/>
</dbReference>
<name>A0A840Q3M4_9PSEU</name>
<keyword evidence="2" id="KW-1185">Reference proteome</keyword>
<evidence type="ECO:0008006" key="3">
    <source>
        <dbReference type="Google" id="ProtNLM"/>
    </source>
</evidence>
<evidence type="ECO:0000313" key="1">
    <source>
        <dbReference type="EMBL" id="MBB5155096.1"/>
    </source>
</evidence>
<reference evidence="1 2" key="1">
    <citation type="submission" date="2020-08" db="EMBL/GenBank/DDBJ databases">
        <title>Sequencing the genomes of 1000 actinobacteria strains.</title>
        <authorList>
            <person name="Klenk H.-P."/>
        </authorList>
    </citation>
    <scope>NUCLEOTIDE SEQUENCE [LARGE SCALE GENOMIC DNA]</scope>
    <source>
        <strain evidence="1 2">DSM 45584</strain>
    </source>
</reference>
<organism evidence="1 2">
    <name type="scientific">Saccharopolyspora phatthalungensis</name>
    <dbReference type="NCBI Taxonomy" id="664693"/>
    <lineage>
        <taxon>Bacteria</taxon>
        <taxon>Bacillati</taxon>
        <taxon>Actinomycetota</taxon>
        <taxon>Actinomycetes</taxon>
        <taxon>Pseudonocardiales</taxon>
        <taxon>Pseudonocardiaceae</taxon>
        <taxon>Saccharopolyspora</taxon>
    </lineage>
</organism>
<comment type="caution">
    <text evidence="1">The sequence shown here is derived from an EMBL/GenBank/DDBJ whole genome shotgun (WGS) entry which is preliminary data.</text>
</comment>
<evidence type="ECO:0000313" key="2">
    <source>
        <dbReference type="Proteomes" id="UP000584374"/>
    </source>
</evidence>
<dbReference type="RefSeq" id="WP_221467129.1">
    <property type="nucleotide sequence ID" value="NZ_JACHIW010000001.1"/>
</dbReference>
<gene>
    <name evidence="1" type="ORF">BJ970_002630</name>
</gene>